<protein>
    <submittedName>
        <fullName evidence="1">HEAT repeat domain-containing protein</fullName>
    </submittedName>
</protein>
<comment type="caution">
    <text evidence="1">The sequence shown here is derived from an EMBL/GenBank/DDBJ whole genome shotgun (WGS) entry which is preliminary data.</text>
</comment>
<dbReference type="Proteomes" id="UP000769766">
    <property type="component" value="Unassembled WGS sequence"/>
</dbReference>
<dbReference type="EMBL" id="JACPRF010000183">
    <property type="protein sequence ID" value="MBI2876420.1"/>
    <property type="molecule type" value="Genomic_DNA"/>
</dbReference>
<dbReference type="AlphaFoldDB" id="A0A932FV77"/>
<sequence>MPMIRALADPGPEVRREAIKALGYSESYRAIVPVARRLRDLDLGVRREAAIALGLLRDKRGIGPLLETLRDPGEKAEICSGALLSLIRLESEVTLGPLLDQMGDRKERTRFRAIGLLQSALREEQGTFRRPSAGKKVYSAPWTPGARSLMGPWAKKRISLFSAQAGPGKFPEEESVLLKRKEIIQSLAEAFRDSSPAVRREVVRTMARMKDPVLVPSLLEALTDRSEGVKKEAFQRITAFRLTFPCLWDSFLAGDKASLRSWNH</sequence>
<dbReference type="Pfam" id="PF13646">
    <property type="entry name" value="HEAT_2"/>
    <property type="match status" value="2"/>
</dbReference>
<name>A0A932FV77_UNCTE</name>
<dbReference type="InterPro" id="IPR016024">
    <property type="entry name" value="ARM-type_fold"/>
</dbReference>
<dbReference type="Gene3D" id="1.25.10.10">
    <property type="entry name" value="Leucine-rich Repeat Variant"/>
    <property type="match status" value="2"/>
</dbReference>
<proteinExistence type="predicted"/>
<gene>
    <name evidence="1" type="ORF">HYY20_06025</name>
</gene>
<dbReference type="SMART" id="SM00567">
    <property type="entry name" value="EZ_HEAT"/>
    <property type="match status" value="3"/>
</dbReference>
<organism evidence="1 2">
    <name type="scientific">Tectimicrobiota bacterium</name>
    <dbReference type="NCBI Taxonomy" id="2528274"/>
    <lineage>
        <taxon>Bacteria</taxon>
        <taxon>Pseudomonadati</taxon>
        <taxon>Nitrospinota/Tectimicrobiota group</taxon>
        <taxon>Candidatus Tectimicrobiota</taxon>
    </lineage>
</organism>
<evidence type="ECO:0000313" key="2">
    <source>
        <dbReference type="Proteomes" id="UP000769766"/>
    </source>
</evidence>
<dbReference type="GO" id="GO:0016491">
    <property type="term" value="F:oxidoreductase activity"/>
    <property type="evidence" value="ECO:0007669"/>
    <property type="project" value="TreeGrafter"/>
</dbReference>
<dbReference type="PANTHER" id="PTHR12697">
    <property type="entry name" value="PBS LYASE HEAT-LIKE PROTEIN"/>
    <property type="match status" value="1"/>
</dbReference>
<dbReference type="InterPro" id="IPR004155">
    <property type="entry name" value="PBS_lyase_HEAT"/>
</dbReference>
<dbReference type="PANTHER" id="PTHR12697:SF5">
    <property type="entry name" value="DEOXYHYPUSINE HYDROXYLASE"/>
    <property type="match status" value="1"/>
</dbReference>
<evidence type="ECO:0000313" key="1">
    <source>
        <dbReference type="EMBL" id="MBI2876420.1"/>
    </source>
</evidence>
<accession>A0A932FV77</accession>
<dbReference type="SUPFAM" id="SSF48371">
    <property type="entry name" value="ARM repeat"/>
    <property type="match status" value="1"/>
</dbReference>
<reference evidence="1" key="1">
    <citation type="submission" date="2020-07" db="EMBL/GenBank/DDBJ databases">
        <title>Huge and variable diversity of episymbiotic CPR bacteria and DPANN archaea in groundwater ecosystems.</title>
        <authorList>
            <person name="He C.Y."/>
            <person name="Keren R."/>
            <person name="Whittaker M."/>
            <person name="Farag I.F."/>
            <person name="Doudna J."/>
            <person name="Cate J.H.D."/>
            <person name="Banfield J.F."/>
        </authorList>
    </citation>
    <scope>NUCLEOTIDE SEQUENCE</scope>
    <source>
        <strain evidence="1">NC_groundwater_672_Ag_B-0.1um_62_36</strain>
    </source>
</reference>
<dbReference type="InterPro" id="IPR011989">
    <property type="entry name" value="ARM-like"/>
</dbReference>